<name>A0A543J2E4_9ACTN</name>
<dbReference type="InterPro" id="IPR001851">
    <property type="entry name" value="ABC_transp_permease"/>
</dbReference>
<reference evidence="8 9" key="1">
    <citation type="submission" date="2019-06" db="EMBL/GenBank/DDBJ databases">
        <title>Sequencing the genomes of 1000 actinobacteria strains.</title>
        <authorList>
            <person name="Klenk H.-P."/>
        </authorList>
    </citation>
    <scope>NUCLEOTIDE SEQUENCE [LARGE SCALE GENOMIC DNA]</scope>
    <source>
        <strain evidence="8 9">DSM 43186</strain>
    </source>
</reference>
<dbReference type="GO" id="GO:0005886">
    <property type="term" value="C:plasma membrane"/>
    <property type="evidence" value="ECO:0007669"/>
    <property type="project" value="UniProtKB-SubCell"/>
</dbReference>
<evidence type="ECO:0000256" key="3">
    <source>
        <dbReference type="ARBA" id="ARBA00022692"/>
    </source>
</evidence>
<keyword evidence="4 7" id="KW-1133">Transmembrane helix</keyword>
<feature type="transmembrane region" description="Helical" evidence="7">
    <location>
        <begin position="90"/>
        <end position="112"/>
    </location>
</feature>
<comment type="subcellular location">
    <subcellularLocation>
        <location evidence="1">Cell membrane</location>
        <topology evidence="1">Multi-pass membrane protein</topology>
    </subcellularLocation>
</comment>
<feature type="region of interest" description="Disordered" evidence="6">
    <location>
        <begin position="352"/>
        <end position="371"/>
    </location>
</feature>
<accession>A0A543J2E4</accession>
<feature type="transmembrane region" description="Helical" evidence="7">
    <location>
        <begin position="119"/>
        <end position="142"/>
    </location>
</feature>
<feature type="transmembrane region" description="Helical" evidence="7">
    <location>
        <begin position="307"/>
        <end position="333"/>
    </location>
</feature>
<dbReference type="CDD" id="cd06581">
    <property type="entry name" value="TM_PBP1_LivM_like"/>
    <property type="match status" value="1"/>
</dbReference>
<dbReference type="InterPro" id="IPR043428">
    <property type="entry name" value="LivM-like"/>
</dbReference>
<feature type="transmembrane region" description="Helical" evidence="7">
    <location>
        <begin position="15"/>
        <end position="35"/>
    </location>
</feature>
<feature type="transmembrane region" description="Helical" evidence="7">
    <location>
        <begin position="276"/>
        <end position="295"/>
    </location>
</feature>
<evidence type="ECO:0000256" key="1">
    <source>
        <dbReference type="ARBA" id="ARBA00004651"/>
    </source>
</evidence>
<feature type="transmembrane region" description="Helical" evidence="7">
    <location>
        <begin position="226"/>
        <end position="247"/>
    </location>
</feature>
<protein>
    <submittedName>
        <fullName evidence="8">Amino acid/amide ABC transporter membrane protein 2 (HAAT family)</fullName>
    </submittedName>
</protein>
<evidence type="ECO:0000256" key="4">
    <source>
        <dbReference type="ARBA" id="ARBA00022989"/>
    </source>
</evidence>
<feature type="transmembrane region" description="Helical" evidence="7">
    <location>
        <begin position="47"/>
        <end position="70"/>
    </location>
</feature>
<dbReference type="PANTHER" id="PTHR30482:SF10">
    <property type="entry name" value="HIGH-AFFINITY BRANCHED-CHAIN AMINO ACID TRANSPORT PROTEIN BRAE"/>
    <property type="match status" value="1"/>
</dbReference>
<evidence type="ECO:0000313" key="8">
    <source>
        <dbReference type="EMBL" id="TQM77003.1"/>
    </source>
</evidence>
<evidence type="ECO:0000313" key="9">
    <source>
        <dbReference type="Proteomes" id="UP000319213"/>
    </source>
</evidence>
<dbReference type="PANTHER" id="PTHR30482">
    <property type="entry name" value="HIGH-AFFINITY BRANCHED-CHAIN AMINO ACID TRANSPORT SYSTEM PERMEASE"/>
    <property type="match status" value="1"/>
</dbReference>
<feature type="transmembrane region" description="Helical" evidence="7">
    <location>
        <begin position="172"/>
        <end position="194"/>
    </location>
</feature>
<evidence type="ECO:0000256" key="6">
    <source>
        <dbReference type="SAM" id="MobiDB-lite"/>
    </source>
</evidence>
<keyword evidence="3 7" id="KW-0812">Transmembrane</keyword>
<dbReference type="Pfam" id="PF02653">
    <property type="entry name" value="BPD_transp_2"/>
    <property type="match status" value="1"/>
</dbReference>
<keyword evidence="5 7" id="KW-0472">Membrane</keyword>
<dbReference type="GO" id="GO:0015658">
    <property type="term" value="F:branched-chain amino acid transmembrane transporter activity"/>
    <property type="evidence" value="ECO:0007669"/>
    <property type="project" value="InterPro"/>
</dbReference>
<comment type="caution">
    <text evidence="8">The sequence shown here is derived from an EMBL/GenBank/DDBJ whole genome shotgun (WGS) entry which is preliminary data.</text>
</comment>
<dbReference type="OrthoDB" id="9814461at2"/>
<evidence type="ECO:0000256" key="7">
    <source>
        <dbReference type="SAM" id="Phobius"/>
    </source>
</evidence>
<feature type="transmembrane region" description="Helical" evidence="7">
    <location>
        <begin position="253"/>
        <end position="271"/>
    </location>
</feature>
<sequence length="371" mass="37825">MRSLVVARGGAVHRAYQAAGAAAAALFLLLAPVLLEDYQVTLLGQALAYAVALLGLTLVTGISGQISLGHGAMFGIGAYTTAILVSDHGVPFPVALAASAGIGIVFGVVIGLPALRLSGLYLAIVTITAATAFPLVVVQPFAQELGTGGSSGKPVALDWGKPSWFLLDVTPVGFRFVLVGAVCAVVFALTGMLVRGRVGRAMTALRDNPTAAAAAGIHLAQVKVGAFAFSTMLAGIGGSLFMLMVPIVSPDSVGFPLSLLFITAMIIGGAARVAGALVGGFVMVFLPFLTSELALRVPVLADLPQPGLLATVIYGVVLVLCIFFLPQGVMPLVTAQRERLLRFVPPGVHARPAHGRPAVGRTAGAGQPAPR</sequence>
<dbReference type="Proteomes" id="UP000319213">
    <property type="component" value="Unassembled WGS sequence"/>
</dbReference>
<proteinExistence type="predicted"/>
<gene>
    <name evidence="8" type="ORF">FHX40_3755</name>
</gene>
<evidence type="ECO:0000256" key="2">
    <source>
        <dbReference type="ARBA" id="ARBA00022475"/>
    </source>
</evidence>
<dbReference type="AlphaFoldDB" id="A0A543J2E4"/>
<dbReference type="RefSeq" id="WP_142260800.1">
    <property type="nucleotide sequence ID" value="NZ_BMPV01000009.1"/>
</dbReference>
<evidence type="ECO:0000256" key="5">
    <source>
        <dbReference type="ARBA" id="ARBA00023136"/>
    </source>
</evidence>
<dbReference type="EMBL" id="VFPQ01000001">
    <property type="protein sequence ID" value="TQM77003.1"/>
    <property type="molecule type" value="Genomic_DNA"/>
</dbReference>
<keyword evidence="9" id="KW-1185">Reference proteome</keyword>
<keyword evidence="2" id="KW-1003">Cell membrane</keyword>
<organism evidence="8 9">
    <name type="scientific">Thermopolyspora flexuosa</name>
    <dbReference type="NCBI Taxonomy" id="103836"/>
    <lineage>
        <taxon>Bacteria</taxon>
        <taxon>Bacillati</taxon>
        <taxon>Actinomycetota</taxon>
        <taxon>Actinomycetes</taxon>
        <taxon>Streptosporangiales</taxon>
        <taxon>Streptosporangiaceae</taxon>
        <taxon>Thermopolyspora</taxon>
    </lineage>
</organism>